<evidence type="ECO:0000256" key="1">
    <source>
        <dbReference type="ARBA" id="ARBA00003343"/>
    </source>
</evidence>
<comment type="function">
    <text evidence="6">Removes the 2'-phosphate from RNA via an intermediate in which the phosphate is ADP-ribosylated by NAD followed by a presumed transesterification to release the RNA and generate ADP-ribose 1''-2''-cyclic phosphate (APPR&gt;P). May function as an ADP-ribosylase.</text>
</comment>
<evidence type="ECO:0000256" key="6">
    <source>
        <dbReference type="ARBA" id="ARBA00025212"/>
    </source>
</evidence>
<keyword evidence="5" id="KW-0520">NAD</keyword>
<dbReference type="InterPro" id="IPR002745">
    <property type="entry name" value="Ptrans_KptA/Tpt1"/>
</dbReference>
<evidence type="ECO:0000256" key="2">
    <source>
        <dbReference type="ARBA" id="ARBA00009836"/>
    </source>
</evidence>
<gene>
    <name evidence="8" type="ORF">MCHLO_03127</name>
</gene>
<dbReference type="HAMAP" id="MF_00299">
    <property type="entry name" value="KptA"/>
    <property type="match status" value="1"/>
</dbReference>
<evidence type="ECO:0000256" key="3">
    <source>
        <dbReference type="ARBA" id="ARBA00012007"/>
    </source>
</evidence>
<dbReference type="EMBL" id="DF841500">
    <property type="protein sequence ID" value="GAT45556.1"/>
    <property type="molecule type" value="Genomic_DNA"/>
</dbReference>
<dbReference type="NCBIfam" id="NF002014">
    <property type="entry name" value="PRK00819.1-4"/>
    <property type="match status" value="1"/>
</dbReference>
<dbReference type="PANTHER" id="PTHR12684">
    <property type="entry name" value="PUTATIVE PHOSPHOTRANSFERASE"/>
    <property type="match status" value="1"/>
</dbReference>
<dbReference type="Gene3D" id="3.20.170.30">
    <property type="match status" value="1"/>
</dbReference>
<organism evidence="8 9">
    <name type="scientific">Mycena chlorophos</name>
    <name type="common">Agaric fungus</name>
    <name type="synonym">Agaricus chlorophos</name>
    <dbReference type="NCBI Taxonomy" id="658473"/>
    <lineage>
        <taxon>Eukaryota</taxon>
        <taxon>Fungi</taxon>
        <taxon>Dikarya</taxon>
        <taxon>Basidiomycota</taxon>
        <taxon>Agaricomycotina</taxon>
        <taxon>Agaricomycetes</taxon>
        <taxon>Agaricomycetidae</taxon>
        <taxon>Agaricales</taxon>
        <taxon>Marasmiineae</taxon>
        <taxon>Mycenaceae</taxon>
        <taxon>Mycena</taxon>
    </lineage>
</organism>
<protein>
    <recommendedName>
        <fullName evidence="3">2'-phosphotransferase</fullName>
        <ecNumber evidence="3">2.7.1.160</ecNumber>
    </recommendedName>
</protein>
<reference evidence="8" key="1">
    <citation type="submission" date="2014-09" db="EMBL/GenBank/DDBJ databases">
        <title>Genome sequence of the luminous mushroom Mycena chlorophos for searching fungal bioluminescence genes.</title>
        <authorList>
            <person name="Tanaka Y."/>
            <person name="Kasuga D."/>
            <person name="Oba Y."/>
            <person name="Hase S."/>
            <person name="Sato K."/>
            <person name="Oba Y."/>
            <person name="Sakakibara Y."/>
        </authorList>
    </citation>
    <scope>NUCLEOTIDE SEQUENCE</scope>
</reference>
<name>A0ABQ0L342_MYCCL</name>
<dbReference type="InterPro" id="IPR042081">
    <property type="entry name" value="RNA_2'-PTrans_C"/>
</dbReference>
<comment type="function">
    <text evidence="1">Catalyzes the last step of tRNA splicing, the transfer of the splice junction 2'-phosphate from ligated tRNA to NAD to produce ADP-ribose 1''-2'' cyclic phosphate.</text>
</comment>
<evidence type="ECO:0000256" key="5">
    <source>
        <dbReference type="ARBA" id="ARBA00023027"/>
    </source>
</evidence>
<proteinExistence type="inferred from homology"/>
<evidence type="ECO:0000313" key="9">
    <source>
        <dbReference type="Proteomes" id="UP000815677"/>
    </source>
</evidence>
<accession>A0ABQ0L342</accession>
<keyword evidence="9" id="KW-1185">Reference proteome</keyword>
<sequence length="189" mass="20901">MDNVLIATSKFLSLVLRHKPEAIGLSLDPHGWADLRELVRLANASGRPLTSEEILLVVNSSEKQRFTFDSSGQRIRANQGHSVEVDLQLDPLNPPAVLYHGTATRFLPSIHESGLLKGARHHVHLSLDANTARTVGSRHGHPVVLRILAEDMMCNGYQFFRSKNGVWLTDHVPTSYIQFPAKVAPDNGC</sequence>
<dbReference type="InterPro" id="IPR042080">
    <property type="entry name" value="RNA_2'-PTrans_N"/>
</dbReference>
<dbReference type="SUPFAM" id="SSF56399">
    <property type="entry name" value="ADP-ribosylation"/>
    <property type="match status" value="1"/>
</dbReference>
<dbReference type="EC" id="2.7.1.160" evidence="3"/>
<evidence type="ECO:0000256" key="4">
    <source>
        <dbReference type="ARBA" id="ARBA00022679"/>
    </source>
</evidence>
<dbReference type="Proteomes" id="UP000815677">
    <property type="component" value="Unassembled WGS sequence"/>
</dbReference>
<dbReference type="PANTHER" id="PTHR12684:SF2">
    <property type="entry name" value="TRNA 2'-PHOSPHOTRANSFERASE 1"/>
    <property type="match status" value="1"/>
</dbReference>
<keyword evidence="4" id="KW-0808">Transferase</keyword>
<comment type="similarity">
    <text evidence="2">Belongs to the KptA/TPT1 family.</text>
</comment>
<dbReference type="InterPro" id="IPR022928">
    <property type="entry name" value="RNA_2'-PTrans_KptA"/>
</dbReference>
<dbReference type="Gene3D" id="1.10.10.970">
    <property type="entry name" value="RNA 2'-phosphotransferase, Tpt1/KptA family, N-terminal domain"/>
    <property type="match status" value="1"/>
</dbReference>
<evidence type="ECO:0000256" key="7">
    <source>
        <dbReference type="ARBA" id="ARBA00047949"/>
    </source>
</evidence>
<comment type="catalytic activity">
    <reaction evidence="7">
        <text>2'-phospho-[ligated tRNA] + NAD(+) = mature tRNA + ADP-alpha-D-ribose 1'',2''-cyclic phosphate + nicotinamide</text>
        <dbReference type="Rhea" id="RHEA:23324"/>
        <dbReference type="Rhea" id="RHEA-COMP:11106"/>
        <dbReference type="Rhea" id="RHEA-COMP:11107"/>
        <dbReference type="ChEBI" id="CHEBI:17154"/>
        <dbReference type="ChEBI" id="CHEBI:57540"/>
        <dbReference type="ChEBI" id="CHEBI:76596"/>
        <dbReference type="ChEBI" id="CHEBI:82883"/>
        <dbReference type="ChEBI" id="CHEBI:85027"/>
        <dbReference type="EC" id="2.7.1.160"/>
    </reaction>
</comment>
<evidence type="ECO:0000313" key="8">
    <source>
        <dbReference type="EMBL" id="GAT45556.1"/>
    </source>
</evidence>
<dbReference type="Pfam" id="PF01885">
    <property type="entry name" value="PTS_2-RNA"/>
    <property type="match status" value="1"/>
</dbReference>